<dbReference type="EMBL" id="UINC01214708">
    <property type="protein sequence ID" value="SVE40056.1"/>
    <property type="molecule type" value="Genomic_DNA"/>
</dbReference>
<name>A0A383D686_9ZZZZ</name>
<evidence type="ECO:0000313" key="1">
    <source>
        <dbReference type="EMBL" id="SVE40056.1"/>
    </source>
</evidence>
<accession>A0A383D686</accession>
<proteinExistence type="predicted"/>
<organism evidence="1">
    <name type="scientific">marine metagenome</name>
    <dbReference type="NCBI Taxonomy" id="408172"/>
    <lineage>
        <taxon>unclassified sequences</taxon>
        <taxon>metagenomes</taxon>
        <taxon>ecological metagenomes</taxon>
    </lineage>
</organism>
<gene>
    <name evidence="1" type="ORF">METZ01_LOCUS492910</name>
</gene>
<dbReference type="AlphaFoldDB" id="A0A383D686"/>
<protein>
    <submittedName>
        <fullName evidence="1">Uncharacterized protein</fullName>
    </submittedName>
</protein>
<sequence>MEEIKWESVKIKVNGMIEGDAEFGNIPDDVVGLTGMMLESGDRNETTRESITNSVKAMLRPYDGYPWKKGNQGLLPVAAKIVVDNGCQEIRE</sequence>
<reference evidence="1" key="1">
    <citation type="submission" date="2018-05" db="EMBL/GenBank/DDBJ databases">
        <authorList>
            <person name="Lanie J.A."/>
            <person name="Ng W.-L."/>
            <person name="Kazmierczak K.M."/>
            <person name="Andrzejewski T.M."/>
            <person name="Davidsen T.M."/>
            <person name="Wayne K.J."/>
            <person name="Tettelin H."/>
            <person name="Glass J.I."/>
            <person name="Rusch D."/>
            <person name="Podicherti R."/>
            <person name="Tsui H.-C.T."/>
            <person name="Winkler M.E."/>
        </authorList>
    </citation>
    <scope>NUCLEOTIDE SEQUENCE</scope>
</reference>
<feature type="non-terminal residue" evidence="1">
    <location>
        <position position="92"/>
    </location>
</feature>